<keyword evidence="1" id="KW-0409">Iron storage</keyword>
<accession>A0ABS1WSU1</accession>
<proteinExistence type="predicted"/>
<sequence>MASESLHESAEALRPETIDRHRAVSSLMEELEAVDWYDQRIDAATDAELRDILSHNRDEEKEHAAMVLEWLRRRDPKLDEHLRTYLFTSKPVLEIEEEAEGAEGAEKGNGNGDGCLNIGSLRGEQQSPIRHLWRMGTGIES</sequence>
<comment type="subcellular location">
    <subcellularLocation>
        <location evidence="4">Encapsulin nanocompartment</location>
    </subcellularLocation>
</comment>
<dbReference type="CDD" id="cd00657">
    <property type="entry name" value="Ferritin_like"/>
    <property type="match status" value="1"/>
</dbReference>
<dbReference type="InterPro" id="IPR054581">
    <property type="entry name" value="EncFtn-like"/>
</dbReference>
<keyword evidence="7" id="KW-1185">Reference proteome</keyword>
<keyword evidence="3" id="KW-0408">Iron</keyword>
<gene>
    <name evidence="6" type="ORF">JM946_04710</name>
</gene>
<evidence type="ECO:0000256" key="3">
    <source>
        <dbReference type="ARBA" id="ARBA00023004"/>
    </source>
</evidence>
<dbReference type="SUPFAM" id="SSF47240">
    <property type="entry name" value="Ferritin-like"/>
    <property type="match status" value="1"/>
</dbReference>
<reference evidence="6 7" key="1">
    <citation type="journal article" date="2021" name="Int. J. Syst. Evol. Microbiol.">
        <title>Steroidobacter gossypii sp. nov., isolated from soil of cotton cropping field.</title>
        <authorList>
            <person name="Huang R."/>
            <person name="Yang S."/>
            <person name="Zhen C."/>
            <person name="Liu W."/>
        </authorList>
    </citation>
    <scope>NUCLEOTIDE SEQUENCE [LARGE SCALE GENOMIC DNA]</scope>
    <source>
        <strain evidence="6 7">S1-65</strain>
    </source>
</reference>
<keyword evidence="5" id="KW-1284">Encapsulin nanocompartment</keyword>
<dbReference type="EMBL" id="JAEVLS010000001">
    <property type="protein sequence ID" value="MBM0104030.1"/>
    <property type="molecule type" value="Genomic_DNA"/>
</dbReference>
<comment type="caution">
    <text evidence="6">The sequence shown here is derived from an EMBL/GenBank/DDBJ whole genome shotgun (WGS) entry which is preliminary data.</text>
</comment>
<protein>
    <recommendedName>
        <fullName evidence="8">Ferritin</fullName>
    </recommendedName>
</protein>
<evidence type="ECO:0000256" key="4">
    <source>
        <dbReference type="ARBA" id="ARBA00033738"/>
    </source>
</evidence>
<name>A0ABS1WSU1_9GAMM</name>
<dbReference type="RefSeq" id="WP_203165977.1">
    <property type="nucleotide sequence ID" value="NZ_JAEVLS010000001.1"/>
</dbReference>
<dbReference type="InterPro" id="IPR009078">
    <property type="entry name" value="Ferritin-like_SF"/>
</dbReference>
<evidence type="ECO:0008006" key="8">
    <source>
        <dbReference type="Google" id="ProtNLM"/>
    </source>
</evidence>
<dbReference type="Gene3D" id="6.10.140.1960">
    <property type="match status" value="1"/>
</dbReference>
<evidence type="ECO:0000313" key="7">
    <source>
        <dbReference type="Proteomes" id="UP000661077"/>
    </source>
</evidence>
<dbReference type="Pfam" id="PF22277">
    <property type="entry name" value="EncFtn-like"/>
    <property type="match status" value="1"/>
</dbReference>
<dbReference type="Proteomes" id="UP000661077">
    <property type="component" value="Unassembled WGS sequence"/>
</dbReference>
<dbReference type="NCBIfam" id="TIGR04535">
    <property type="entry name" value="ferrit_encaps"/>
    <property type="match status" value="1"/>
</dbReference>
<evidence type="ECO:0000256" key="1">
    <source>
        <dbReference type="ARBA" id="ARBA00022434"/>
    </source>
</evidence>
<evidence type="ECO:0000313" key="6">
    <source>
        <dbReference type="EMBL" id="MBM0104030.1"/>
    </source>
</evidence>
<evidence type="ECO:0000256" key="2">
    <source>
        <dbReference type="ARBA" id="ARBA00022723"/>
    </source>
</evidence>
<dbReference type="InterPro" id="IPR030907">
    <property type="entry name" value="Ferrit_encaps"/>
</dbReference>
<organism evidence="6 7">
    <name type="scientific">Steroidobacter gossypii</name>
    <dbReference type="NCBI Taxonomy" id="2805490"/>
    <lineage>
        <taxon>Bacteria</taxon>
        <taxon>Pseudomonadati</taxon>
        <taxon>Pseudomonadota</taxon>
        <taxon>Gammaproteobacteria</taxon>
        <taxon>Steroidobacterales</taxon>
        <taxon>Steroidobacteraceae</taxon>
        <taxon>Steroidobacter</taxon>
    </lineage>
</organism>
<evidence type="ECO:0000256" key="5">
    <source>
        <dbReference type="ARBA" id="ARBA00033787"/>
    </source>
</evidence>
<keyword evidence="2" id="KW-0479">Metal-binding</keyword>